<dbReference type="InterPro" id="IPR000871">
    <property type="entry name" value="Beta-lactam_class-A"/>
</dbReference>
<evidence type="ECO:0000259" key="1">
    <source>
        <dbReference type="Pfam" id="PF13354"/>
    </source>
</evidence>
<dbReference type="PANTHER" id="PTHR35333">
    <property type="entry name" value="BETA-LACTAMASE"/>
    <property type="match status" value="1"/>
</dbReference>
<dbReference type="Gene3D" id="3.40.710.10">
    <property type="entry name" value="DD-peptidase/beta-lactamase superfamily"/>
    <property type="match status" value="1"/>
</dbReference>
<dbReference type="Pfam" id="PF13354">
    <property type="entry name" value="Beta-lactamase2"/>
    <property type="match status" value="1"/>
</dbReference>
<dbReference type="GO" id="GO:0046677">
    <property type="term" value="P:response to antibiotic"/>
    <property type="evidence" value="ECO:0007669"/>
    <property type="project" value="InterPro"/>
</dbReference>
<dbReference type="GO" id="GO:0030655">
    <property type="term" value="P:beta-lactam antibiotic catabolic process"/>
    <property type="evidence" value="ECO:0007669"/>
    <property type="project" value="InterPro"/>
</dbReference>
<dbReference type="SUPFAM" id="SSF56601">
    <property type="entry name" value="beta-lactamase/transpeptidase-like"/>
    <property type="match status" value="1"/>
</dbReference>
<dbReference type="PANTHER" id="PTHR35333:SF4">
    <property type="entry name" value="SLR0121 PROTEIN"/>
    <property type="match status" value="1"/>
</dbReference>
<gene>
    <name evidence="2" type="ORF">KAR29_04165</name>
</gene>
<evidence type="ECO:0000313" key="2">
    <source>
        <dbReference type="EMBL" id="QTX33101.1"/>
    </source>
</evidence>
<accession>A0A9Q7EZL2</accession>
<proteinExistence type="predicted"/>
<organism evidence="2 3">
    <name type="scientific">Aminithiophilus ramosus</name>
    <dbReference type="NCBI Taxonomy" id="3029084"/>
    <lineage>
        <taxon>Bacteria</taxon>
        <taxon>Thermotogati</taxon>
        <taxon>Synergistota</taxon>
        <taxon>Synergistia</taxon>
        <taxon>Synergistales</taxon>
        <taxon>Aminithiophilaceae</taxon>
        <taxon>Aminithiophilus</taxon>
    </lineage>
</organism>
<dbReference type="RefSeq" id="WP_274374375.1">
    <property type="nucleotide sequence ID" value="NZ_CP072943.1"/>
</dbReference>
<keyword evidence="2" id="KW-0378">Hydrolase</keyword>
<keyword evidence="3" id="KW-1185">Reference proteome</keyword>
<reference evidence="3" key="1">
    <citation type="submission" date="2021-04" db="EMBL/GenBank/DDBJ databases">
        <title>A novel Synergistetes isolate from a pyrite-forming mixed culture.</title>
        <authorList>
            <person name="Bunk B."/>
            <person name="Sproer C."/>
            <person name="Spring S."/>
            <person name="Pester M."/>
        </authorList>
    </citation>
    <scope>NUCLEOTIDE SEQUENCE [LARGE SCALE GENOMIC DNA]</scope>
    <source>
        <strain evidence="3">J.5.4.2-T.3.5.2</strain>
    </source>
</reference>
<dbReference type="InterPro" id="IPR012338">
    <property type="entry name" value="Beta-lactam/transpept-like"/>
</dbReference>
<name>A0A9Q7EZL2_9BACT</name>
<dbReference type="InterPro" id="IPR045155">
    <property type="entry name" value="Beta-lactam_cat"/>
</dbReference>
<dbReference type="AlphaFoldDB" id="A0A9Q7EZL2"/>
<dbReference type="GO" id="GO:0008800">
    <property type="term" value="F:beta-lactamase activity"/>
    <property type="evidence" value="ECO:0007669"/>
    <property type="project" value="InterPro"/>
</dbReference>
<evidence type="ECO:0000313" key="3">
    <source>
        <dbReference type="Proteomes" id="UP000671879"/>
    </source>
</evidence>
<dbReference type="KEGG" id="aram:KAR29_04165"/>
<dbReference type="Proteomes" id="UP000671879">
    <property type="component" value="Chromosome"/>
</dbReference>
<protein>
    <submittedName>
        <fullName evidence="2">Serine hydrolase</fullName>
    </submittedName>
</protein>
<dbReference type="EMBL" id="CP072943">
    <property type="protein sequence ID" value="QTX33101.1"/>
    <property type="molecule type" value="Genomic_DNA"/>
</dbReference>
<sequence>MKSDLFEAIKQKAQALSGQVGLVIGSPSNLLSCGADVSFPAASVIKLTLLWELFRQAEKGILCLADRVRLGEEDRVGGFGILRDLRPGLELTLEDLATLMITLSDNVATNLLIDRLTLQSVNDEIARMGLSRTRLARKMMDLRAKERGLENVTTPGDMASLLVAILNGPGLSPPSRKRMMSIMERQQCNNKLPRHMSGERAFAHKTGDLPGTEHDVGILPSREGTLIVVVMTADLKDNEEGIRFHNEVGLLLDRAYPTFQPQR</sequence>
<feature type="domain" description="Beta-lactamase class A catalytic" evidence="1">
    <location>
        <begin position="31"/>
        <end position="232"/>
    </location>
</feature>